<dbReference type="KEGG" id="fpf:DCC35_11305"/>
<gene>
    <name evidence="1" type="ORF">DCC35_11305</name>
</gene>
<accession>A0A4D7JRC2</accession>
<dbReference type="AlphaFoldDB" id="A0A4D7JRC2"/>
<protein>
    <recommendedName>
        <fullName evidence="3">Carboxypeptidase regulatory-like domain-containing protein</fullName>
    </recommendedName>
</protein>
<evidence type="ECO:0000313" key="2">
    <source>
        <dbReference type="Proteomes" id="UP000298616"/>
    </source>
</evidence>
<dbReference type="Proteomes" id="UP000298616">
    <property type="component" value="Chromosome"/>
</dbReference>
<proteinExistence type="predicted"/>
<reference evidence="1 2" key="1">
    <citation type="submission" date="2018-04" db="EMBL/GenBank/DDBJ databases">
        <title>Complete genome uncultured novel isolate.</title>
        <authorList>
            <person name="Merlino G."/>
        </authorList>
    </citation>
    <scope>NUCLEOTIDE SEQUENCE [LARGE SCALE GENOMIC DNA]</scope>
    <source>
        <strain evidence="2">R1DC9</strain>
    </source>
</reference>
<dbReference type="RefSeq" id="WP_137090880.1">
    <property type="nucleotide sequence ID" value="NZ_CP028923.1"/>
</dbReference>
<sequence length="74" mass="8596">MTKTRNQKQYTIQGTILNQNKKPVKGVLIRATDLDPQTSEKLIGGHVYTDEKGKYIITFRESDFRTRDRKKVPT</sequence>
<keyword evidence="2" id="KW-1185">Reference proteome</keyword>
<name>A0A4D7JRC2_9BACT</name>
<organism evidence="1 2">
    <name type="scientific">Mangrovivirga cuniculi</name>
    <dbReference type="NCBI Taxonomy" id="2715131"/>
    <lineage>
        <taxon>Bacteria</taxon>
        <taxon>Pseudomonadati</taxon>
        <taxon>Bacteroidota</taxon>
        <taxon>Cytophagia</taxon>
        <taxon>Cytophagales</taxon>
        <taxon>Mangrovivirgaceae</taxon>
        <taxon>Mangrovivirga</taxon>
    </lineage>
</organism>
<dbReference type="SUPFAM" id="SSF49464">
    <property type="entry name" value="Carboxypeptidase regulatory domain-like"/>
    <property type="match status" value="1"/>
</dbReference>
<dbReference type="InterPro" id="IPR008969">
    <property type="entry name" value="CarboxyPept-like_regulatory"/>
</dbReference>
<evidence type="ECO:0008006" key="3">
    <source>
        <dbReference type="Google" id="ProtNLM"/>
    </source>
</evidence>
<evidence type="ECO:0000313" key="1">
    <source>
        <dbReference type="EMBL" id="QCK15292.1"/>
    </source>
</evidence>
<dbReference type="EMBL" id="CP028923">
    <property type="protein sequence ID" value="QCK15292.1"/>
    <property type="molecule type" value="Genomic_DNA"/>
</dbReference>